<reference evidence="1" key="1">
    <citation type="submission" date="2014-11" db="EMBL/GenBank/DDBJ databases">
        <authorList>
            <person name="Amaro Gonzalez C."/>
        </authorList>
    </citation>
    <scope>NUCLEOTIDE SEQUENCE</scope>
</reference>
<reference evidence="1" key="2">
    <citation type="journal article" date="2015" name="Fish Shellfish Immunol.">
        <title>Early steps in the European eel (Anguilla anguilla)-Vibrio vulnificus interaction in the gills: Role of the RtxA13 toxin.</title>
        <authorList>
            <person name="Callol A."/>
            <person name="Pajuelo D."/>
            <person name="Ebbesson L."/>
            <person name="Teles M."/>
            <person name="MacKenzie S."/>
            <person name="Amaro C."/>
        </authorList>
    </citation>
    <scope>NUCLEOTIDE SEQUENCE</scope>
</reference>
<dbReference type="AlphaFoldDB" id="A0A0E9RCK7"/>
<protein>
    <submittedName>
        <fullName evidence="1">Uncharacterized protein</fullName>
    </submittedName>
</protein>
<sequence>MALSPLCNFSKLISNNVQIFSLWRKKVWFCLGCVSSVLVLMGVRGSLHSQK</sequence>
<proteinExistence type="predicted"/>
<dbReference type="EMBL" id="GBXM01081773">
    <property type="protein sequence ID" value="JAH26804.1"/>
    <property type="molecule type" value="Transcribed_RNA"/>
</dbReference>
<name>A0A0E9RCK7_ANGAN</name>
<accession>A0A0E9RCK7</accession>
<organism evidence="1">
    <name type="scientific">Anguilla anguilla</name>
    <name type="common">European freshwater eel</name>
    <name type="synonym">Muraena anguilla</name>
    <dbReference type="NCBI Taxonomy" id="7936"/>
    <lineage>
        <taxon>Eukaryota</taxon>
        <taxon>Metazoa</taxon>
        <taxon>Chordata</taxon>
        <taxon>Craniata</taxon>
        <taxon>Vertebrata</taxon>
        <taxon>Euteleostomi</taxon>
        <taxon>Actinopterygii</taxon>
        <taxon>Neopterygii</taxon>
        <taxon>Teleostei</taxon>
        <taxon>Anguilliformes</taxon>
        <taxon>Anguillidae</taxon>
        <taxon>Anguilla</taxon>
    </lineage>
</organism>
<evidence type="ECO:0000313" key="1">
    <source>
        <dbReference type="EMBL" id="JAH26804.1"/>
    </source>
</evidence>